<evidence type="ECO:0000313" key="1">
    <source>
        <dbReference type="EMBL" id="GAH42499.1"/>
    </source>
</evidence>
<reference evidence="1" key="1">
    <citation type="journal article" date="2014" name="Front. Microbiol.">
        <title>High frequency of phylogenetically diverse reductive dehalogenase-homologous genes in deep subseafloor sedimentary metagenomes.</title>
        <authorList>
            <person name="Kawai M."/>
            <person name="Futagami T."/>
            <person name="Toyoda A."/>
            <person name="Takaki Y."/>
            <person name="Nishi S."/>
            <person name="Hori S."/>
            <person name="Arai W."/>
            <person name="Tsubouchi T."/>
            <person name="Morono Y."/>
            <person name="Uchiyama I."/>
            <person name="Ito T."/>
            <person name="Fujiyama A."/>
            <person name="Inagaki F."/>
            <person name="Takami H."/>
        </authorList>
    </citation>
    <scope>NUCLEOTIDE SEQUENCE</scope>
    <source>
        <strain evidence="1">Expedition CK06-06</strain>
    </source>
</reference>
<gene>
    <name evidence="1" type="ORF">S03H2_14179</name>
</gene>
<accession>X1GLM6</accession>
<protein>
    <submittedName>
        <fullName evidence="1">Uncharacterized protein</fullName>
    </submittedName>
</protein>
<name>X1GLM6_9ZZZZ</name>
<dbReference type="AlphaFoldDB" id="X1GLM6"/>
<dbReference type="EMBL" id="BARU01007191">
    <property type="protein sequence ID" value="GAH42499.1"/>
    <property type="molecule type" value="Genomic_DNA"/>
</dbReference>
<comment type="caution">
    <text evidence="1">The sequence shown here is derived from an EMBL/GenBank/DDBJ whole genome shotgun (WGS) entry which is preliminary data.</text>
</comment>
<organism evidence="1">
    <name type="scientific">marine sediment metagenome</name>
    <dbReference type="NCBI Taxonomy" id="412755"/>
    <lineage>
        <taxon>unclassified sequences</taxon>
        <taxon>metagenomes</taxon>
        <taxon>ecological metagenomes</taxon>
    </lineage>
</organism>
<sequence>MEDFEENKFYKPSYSNLFNKIKDIKTPIKNEILIALLDGHWHSELELIRVTKKQYGFVGPVTLGTMVGALNHTIKNNYLQKKFVNGKLYYKISDNYIGLTRAAYRFDSNDFL</sequence>
<proteinExistence type="predicted"/>